<evidence type="ECO:0000313" key="10">
    <source>
        <dbReference type="Proteomes" id="UP000036403"/>
    </source>
</evidence>
<gene>
    <name evidence="9" type="ORF">RF55_14423</name>
</gene>
<keyword evidence="3 8" id="KW-0812">Transmembrane</keyword>
<comment type="caution">
    <text evidence="9">The sequence shown here is derived from an EMBL/GenBank/DDBJ whole genome shotgun (WGS) entry which is preliminary data.</text>
</comment>
<keyword evidence="5 8" id="KW-0472">Membrane</keyword>
<dbReference type="OrthoDB" id="7679028at2759"/>
<dbReference type="PaxDb" id="67767-A0A0J7K8G9"/>
<protein>
    <recommendedName>
        <fullName evidence="11">Glutamate receptor delta-2 subunit</fullName>
    </recommendedName>
</protein>
<dbReference type="SUPFAM" id="SSF53850">
    <property type="entry name" value="Periplasmic binding protein-like II"/>
    <property type="match status" value="1"/>
</dbReference>
<evidence type="ECO:0000256" key="2">
    <source>
        <dbReference type="ARBA" id="ARBA00022475"/>
    </source>
</evidence>
<evidence type="ECO:0000256" key="6">
    <source>
        <dbReference type="ARBA" id="ARBA00023170"/>
    </source>
</evidence>
<keyword evidence="10" id="KW-1185">Reference proteome</keyword>
<evidence type="ECO:0000256" key="1">
    <source>
        <dbReference type="ARBA" id="ARBA00004651"/>
    </source>
</evidence>
<organism evidence="9 10">
    <name type="scientific">Lasius niger</name>
    <name type="common">Black garden ant</name>
    <dbReference type="NCBI Taxonomy" id="67767"/>
    <lineage>
        <taxon>Eukaryota</taxon>
        <taxon>Metazoa</taxon>
        <taxon>Ecdysozoa</taxon>
        <taxon>Arthropoda</taxon>
        <taxon>Hexapoda</taxon>
        <taxon>Insecta</taxon>
        <taxon>Pterygota</taxon>
        <taxon>Neoptera</taxon>
        <taxon>Endopterygota</taxon>
        <taxon>Hymenoptera</taxon>
        <taxon>Apocrita</taxon>
        <taxon>Aculeata</taxon>
        <taxon>Formicoidea</taxon>
        <taxon>Formicidae</taxon>
        <taxon>Formicinae</taxon>
        <taxon>Lasius</taxon>
        <taxon>Lasius</taxon>
    </lineage>
</organism>
<feature type="transmembrane region" description="Helical" evidence="8">
    <location>
        <begin position="380"/>
        <end position="400"/>
    </location>
</feature>
<proteinExistence type="predicted"/>
<keyword evidence="4 8" id="KW-1133">Transmembrane helix</keyword>
<keyword evidence="2" id="KW-1003">Cell membrane</keyword>
<accession>A0A0J7K8G9</accession>
<evidence type="ECO:0000256" key="5">
    <source>
        <dbReference type="ARBA" id="ARBA00023136"/>
    </source>
</evidence>
<evidence type="ECO:0000313" key="9">
    <source>
        <dbReference type="EMBL" id="KMQ86559.1"/>
    </source>
</evidence>
<reference evidence="9 10" key="1">
    <citation type="submission" date="2015-04" db="EMBL/GenBank/DDBJ databases">
        <title>Lasius niger genome sequencing.</title>
        <authorList>
            <person name="Konorov E.A."/>
            <person name="Nikitin M.A."/>
            <person name="Kirill M.V."/>
            <person name="Chang P."/>
        </authorList>
    </citation>
    <scope>NUCLEOTIDE SEQUENCE [LARGE SCALE GENOMIC DNA]</scope>
    <source>
        <tissue evidence="9">Whole</tissue>
    </source>
</reference>
<name>A0A0J7K8G9_LASNI</name>
<feature type="transmembrane region" description="Helical" evidence="8">
    <location>
        <begin position="205"/>
        <end position="223"/>
    </location>
</feature>
<dbReference type="EMBL" id="LBMM01011902">
    <property type="protein sequence ID" value="KMQ86559.1"/>
    <property type="molecule type" value="Genomic_DNA"/>
</dbReference>
<evidence type="ECO:0000256" key="7">
    <source>
        <dbReference type="ARBA" id="ARBA00023180"/>
    </source>
</evidence>
<sequence>MYQDLNSHHYNFLDSDICINLDFDKTTTLDGYEIRLNAIEMEPFVKVNLSLPKLQRFRGDNSEIIQILLVKLQAHLIVYYDNATTYSLGGIGPNGTFEGLMAPVSDGRIDVAMNTRALLALWKVRYIYPHTRSGLCVIAQPKKALSEFIKIITFLSPEVMVGVIAICLFTYVIFTQIVGYIKAGLEVIRLMICVGILYSPKLDSTRIFICMVLILFLNINALFQSHLSSLLTKPVFYRDIDTIKSLREAGYTLYGPGIFNETISDPVLQSRYKVVSYKDCKEHVENSSTAVCVGDCYHLYYRIKGQDLIRSRMLREVIQSYVTREDWPLYQRVNDIIQQMMQAGLITKSRDEVLSEIKRERNRRIALRKKTYNVMLLRQLAFSFYILGFGYACAIIIFALEMTVGGSDPVCQNWKAIGQREKEKREKLERTVNSRRYLGIKKPI</sequence>
<keyword evidence="7" id="KW-0325">Glycoprotein</keyword>
<evidence type="ECO:0008006" key="11">
    <source>
        <dbReference type="Google" id="ProtNLM"/>
    </source>
</evidence>
<comment type="subcellular location">
    <subcellularLocation>
        <location evidence="1">Cell membrane</location>
        <topology evidence="1">Multi-pass membrane protein</topology>
    </subcellularLocation>
</comment>
<feature type="transmembrane region" description="Helical" evidence="8">
    <location>
        <begin position="151"/>
        <end position="173"/>
    </location>
</feature>
<dbReference type="InterPro" id="IPR052192">
    <property type="entry name" value="Insect_Ionotropic_Sensory_Rcpt"/>
</dbReference>
<dbReference type="Proteomes" id="UP000036403">
    <property type="component" value="Unassembled WGS sequence"/>
</dbReference>
<evidence type="ECO:0000256" key="3">
    <source>
        <dbReference type="ARBA" id="ARBA00022692"/>
    </source>
</evidence>
<dbReference type="PANTHER" id="PTHR42643">
    <property type="entry name" value="IONOTROPIC RECEPTOR 20A-RELATED"/>
    <property type="match status" value="1"/>
</dbReference>
<dbReference type="AlphaFoldDB" id="A0A0J7K8G9"/>
<keyword evidence="6" id="KW-0675">Receptor</keyword>
<evidence type="ECO:0000256" key="4">
    <source>
        <dbReference type="ARBA" id="ARBA00022989"/>
    </source>
</evidence>
<evidence type="ECO:0000256" key="8">
    <source>
        <dbReference type="SAM" id="Phobius"/>
    </source>
</evidence>
<dbReference type="STRING" id="67767.A0A0J7K8G9"/>
<dbReference type="GO" id="GO:0005886">
    <property type="term" value="C:plasma membrane"/>
    <property type="evidence" value="ECO:0007669"/>
    <property type="project" value="UniProtKB-SubCell"/>
</dbReference>
<dbReference type="PANTHER" id="PTHR42643:SF24">
    <property type="entry name" value="IONOTROPIC RECEPTOR 60A"/>
    <property type="match status" value="1"/>
</dbReference>